<proteinExistence type="predicted"/>
<keyword evidence="2" id="KW-1185">Reference proteome</keyword>
<name>A0A9Q1MC81_9SOLA</name>
<comment type="caution">
    <text evidence="1">The sequence shown here is derived from an EMBL/GenBank/DDBJ whole genome shotgun (WGS) entry which is preliminary data.</text>
</comment>
<evidence type="ECO:0000313" key="2">
    <source>
        <dbReference type="Proteomes" id="UP001152561"/>
    </source>
</evidence>
<gene>
    <name evidence="1" type="ORF">K7X08_035674</name>
</gene>
<organism evidence="1 2">
    <name type="scientific">Anisodus acutangulus</name>
    <dbReference type="NCBI Taxonomy" id="402998"/>
    <lineage>
        <taxon>Eukaryota</taxon>
        <taxon>Viridiplantae</taxon>
        <taxon>Streptophyta</taxon>
        <taxon>Embryophyta</taxon>
        <taxon>Tracheophyta</taxon>
        <taxon>Spermatophyta</taxon>
        <taxon>Magnoliopsida</taxon>
        <taxon>eudicotyledons</taxon>
        <taxon>Gunneridae</taxon>
        <taxon>Pentapetalae</taxon>
        <taxon>asterids</taxon>
        <taxon>lamiids</taxon>
        <taxon>Solanales</taxon>
        <taxon>Solanaceae</taxon>
        <taxon>Solanoideae</taxon>
        <taxon>Hyoscyameae</taxon>
        <taxon>Anisodus</taxon>
    </lineage>
</organism>
<dbReference type="EMBL" id="JAJAGQ010000008">
    <property type="protein sequence ID" value="KAJ8556541.1"/>
    <property type="molecule type" value="Genomic_DNA"/>
</dbReference>
<dbReference type="Proteomes" id="UP001152561">
    <property type="component" value="Unassembled WGS sequence"/>
</dbReference>
<sequence length="186" mass="20926">MGLTRCHSHTTTPWYKSKQKIQIEAGTLERFGSGGDVGSLREDLRHLMVVVQVVQAQDHVILEDPTLMTHEDISASLRVENLIYEEDSPTYIKGKRKYDETDLLGDEIVEVTRTRLREEEENVQIVWHKSIFDIHSIPLTSETMGASSNRIPPGVTLPQPLPLPVLEPVVADVAESREAARLGHLK</sequence>
<dbReference type="AlphaFoldDB" id="A0A9Q1MC81"/>
<accession>A0A9Q1MC81</accession>
<protein>
    <submittedName>
        <fullName evidence="1">Uncharacterized protein</fullName>
    </submittedName>
</protein>
<evidence type="ECO:0000313" key="1">
    <source>
        <dbReference type="EMBL" id="KAJ8556541.1"/>
    </source>
</evidence>
<reference evidence="2" key="1">
    <citation type="journal article" date="2023" name="Proc. Natl. Acad. Sci. U.S.A.">
        <title>Genomic and structural basis for evolution of tropane alkaloid biosynthesis.</title>
        <authorList>
            <person name="Wanga Y.-J."/>
            <person name="Taina T."/>
            <person name="Yua J.-Y."/>
            <person name="Lia J."/>
            <person name="Xua B."/>
            <person name="Chenc J."/>
            <person name="D'Auriad J.C."/>
            <person name="Huanga J.-P."/>
            <person name="Huanga S.-X."/>
        </authorList>
    </citation>
    <scope>NUCLEOTIDE SEQUENCE [LARGE SCALE GENOMIC DNA]</scope>
    <source>
        <strain evidence="2">cv. KIB-2019</strain>
    </source>
</reference>